<proteinExistence type="predicted"/>
<dbReference type="AlphaFoldDB" id="A0A023BTS6"/>
<evidence type="ECO:0000313" key="1">
    <source>
        <dbReference type="EMBL" id="EZH73385.1"/>
    </source>
</evidence>
<reference evidence="1 2" key="1">
    <citation type="submission" date="2014-04" db="EMBL/GenBank/DDBJ databases">
        <title>Aquimarina sp. 22II-S11-z7 Genome Sequencing.</title>
        <authorList>
            <person name="Lai Q."/>
        </authorList>
    </citation>
    <scope>NUCLEOTIDE SEQUENCE [LARGE SCALE GENOMIC DNA]</scope>
    <source>
        <strain evidence="1 2">22II-S11-z7</strain>
    </source>
</reference>
<dbReference type="RefSeq" id="WP_034242090.1">
    <property type="nucleotide sequence ID" value="NZ_AQRA01000005.1"/>
</dbReference>
<sequence>MKDYLIDRSKNQAQNSVKSTYLETSERLTNFFNSNGIRGRDRDFANVVDVNLSALDVFHRIRGMVLQHRWDTIS</sequence>
<accession>A0A023BTS6</accession>
<protein>
    <submittedName>
        <fullName evidence="1">Uncharacterized protein</fullName>
    </submittedName>
</protein>
<dbReference type="Proteomes" id="UP000023541">
    <property type="component" value="Unassembled WGS sequence"/>
</dbReference>
<comment type="caution">
    <text evidence="1">The sequence shown here is derived from an EMBL/GenBank/DDBJ whole genome shotgun (WGS) entry which is preliminary data.</text>
</comment>
<name>A0A023BTS6_9FLAO</name>
<dbReference type="EMBL" id="AQRA01000005">
    <property type="protein sequence ID" value="EZH73385.1"/>
    <property type="molecule type" value="Genomic_DNA"/>
</dbReference>
<gene>
    <name evidence="1" type="ORF">ATO12_15710</name>
</gene>
<dbReference type="OrthoDB" id="2971754at2"/>
<keyword evidence="2" id="KW-1185">Reference proteome</keyword>
<organism evidence="1 2">
    <name type="scientific">Aquimarina atlantica</name>
    <dbReference type="NCBI Taxonomy" id="1317122"/>
    <lineage>
        <taxon>Bacteria</taxon>
        <taxon>Pseudomonadati</taxon>
        <taxon>Bacteroidota</taxon>
        <taxon>Flavobacteriia</taxon>
        <taxon>Flavobacteriales</taxon>
        <taxon>Flavobacteriaceae</taxon>
        <taxon>Aquimarina</taxon>
    </lineage>
</organism>
<evidence type="ECO:0000313" key="2">
    <source>
        <dbReference type="Proteomes" id="UP000023541"/>
    </source>
</evidence>